<evidence type="ECO:0000256" key="6">
    <source>
        <dbReference type="SAM" id="MobiDB-lite"/>
    </source>
</evidence>
<dbReference type="eggNOG" id="KOG1765">
    <property type="taxonomic scope" value="Eukaryota"/>
</dbReference>
<dbReference type="GO" id="GO:0042254">
    <property type="term" value="P:ribosome biogenesis"/>
    <property type="evidence" value="ECO:0007669"/>
    <property type="project" value="UniProtKB-KW"/>
</dbReference>
<dbReference type="Proteomes" id="UP000077115">
    <property type="component" value="Unassembled WGS sequence"/>
</dbReference>
<evidence type="ECO:0000256" key="4">
    <source>
        <dbReference type="ARBA" id="ARBA00023242"/>
    </source>
</evidence>
<keyword evidence="4 5" id="KW-0539">Nucleus</keyword>
<dbReference type="STRING" id="403673.A0A177WNY7"/>
<comment type="function">
    <text evidence="5">Involved in ribosomal large subunit assembly.</text>
</comment>
<feature type="region of interest" description="Disordered" evidence="6">
    <location>
        <begin position="263"/>
        <end position="292"/>
    </location>
</feature>
<evidence type="ECO:0000256" key="5">
    <source>
        <dbReference type="RuleBase" id="RU364132"/>
    </source>
</evidence>
<name>A0A177WNY7_BATDL</name>
<comment type="similarity">
    <text evidence="2 5">Belongs to the RRS1 family.</text>
</comment>
<keyword evidence="3 5" id="KW-0690">Ribosome biogenesis</keyword>
<reference evidence="7 8" key="1">
    <citation type="submission" date="2006-10" db="EMBL/GenBank/DDBJ databases">
        <title>The Genome Sequence of Batrachochytrium dendrobatidis JEL423.</title>
        <authorList>
            <consortium name="The Broad Institute Genome Sequencing Platform"/>
            <person name="Birren B."/>
            <person name="Lander E."/>
            <person name="Galagan J."/>
            <person name="Cuomo C."/>
            <person name="Devon K."/>
            <person name="Jaffe D."/>
            <person name="Butler J."/>
            <person name="Alvarez P."/>
            <person name="Gnerre S."/>
            <person name="Grabherr M."/>
            <person name="Kleber M."/>
            <person name="Mauceli E."/>
            <person name="Brockman W."/>
            <person name="Young S."/>
            <person name="LaButti K."/>
            <person name="Sykes S."/>
            <person name="DeCaprio D."/>
            <person name="Crawford M."/>
            <person name="Koehrsen M."/>
            <person name="Engels R."/>
            <person name="Montgomery P."/>
            <person name="Pearson M."/>
            <person name="Howarth C."/>
            <person name="Larson L."/>
            <person name="White J."/>
            <person name="O'Leary S."/>
            <person name="Kodira C."/>
            <person name="Zeng Q."/>
            <person name="Yandava C."/>
            <person name="Alvarado L."/>
            <person name="Longcore J."/>
            <person name="James T."/>
        </authorList>
    </citation>
    <scope>NUCLEOTIDE SEQUENCE [LARGE SCALE GENOMIC DNA]</scope>
    <source>
        <strain evidence="7 8">JEL423</strain>
    </source>
</reference>
<dbReference type="Pfam" id="PF04939">
    <property type="entry name" value="RRS1"/>
    <property type="match status" value="1"/>
</dbReference>
<evidence type="ECO:0000256" key="1">
    <source>
        <dbReference type="ARBA" id="ARBA00004123"/>
    </source>
</evidence>
<dbReference type="EMBL" id="DS022306">
    <property type="protein sequence ID" value="OAJ41829.1"/>
    <property type="molecule type" value="Genomic_DNA"/>
</dbReference>
<evidence type="ECO:0000256" key="3">
    <source>
        <dbReference type="ARBA" id="ARBA00022517"/>
    </source>
</evidence>
<dbReference type="InterPro" id="IPR007023">
    <property type="entry name" value="Ribosom_reg"/>
</dbReference>
<organism evidence="7 8">
    <name type="scientific">Batrachochytrium dendrobatidis (strain JEL423)</name>
    <dbReference type="NCBI Taxonomy" id="403673"/>
    <lineage>
        <taxon>Eukaryota</taxon>
        <taxon>Fungi</taxon>
        <taxon>Fungi incertae sedis</taxon>
        <taxon>Chytridiomycota</taxon>
        <taxon>Chytridiomycota incertae sedis</taxon>
        <taxon>Chytridiomycetes</taxon>
        <taxon>Rhizophydiales</taxon>
        <taxon>Rhizophydiales incertae sedis</taxon>
        <taxon>Batrachochytrium</taxon>
    </lineage>
</organism>
<evidence type="ECO:0000313" key="8">
    <source>
        <dbReference type="Proteomes" id="UP000077115"/>
    </source>
</evidence>
<gene>
    <name evidence="7" type="ORF">BDEG_25371</name>
</gene>
<reference evidence="7 8" key="2">
    <citation type="submission" date="2016-05" db="EMBL/GenBank/DDBJ databases">
        <title>Lineage-specific infection strategies underlie the spectrum of fungal disease in amphibians.</title>
        <authorList>
            <person name="Cuomo C.A."/>
            <person name="Farrer R.A."/>
            <person name="James T."/>
            <person name="Longcore J."/>
            <person name="Birren B."/>
        </authorList>
    </citation>
    <scope>NUCLEOTIDE SEQUENCE [LARGE SCALE GENOMIC DNA]</scope>
    <source>
        <strain evidence="7 8">JEL423</strain>
    </source>
</reference>
<feature type="compositionally biased region" description="Basic and acidic residues" evidence="6">
    <location>
        <begin position="263"/>
        <end position="285"/>
    </location>
</feature>
<accession>A0A177WNY7</accession>
<dbReference type="VEuPathDB" id="FungiDB:BDEG_25371"/>
<sequence>MDVTEQLEAHKEKYENVSVEKPVPVEFDLRCLAAFDPNPLDETELRSNKVDNYLKQWSRDGAQLLINAIFGLETNSNDDGYFAILPNLISRIPRAKPIPKENNKTRWEKFAAVKGIQKKKKSRMEYDESTQTYNPRYGYKGGEKDNLKDWIIEVPDNADPMVDQYQQKREEKKGRVEKNQMQQRRNAQESYAAEKGIDHKQMRKQQVSKMIVESKTATASYGRFDKKIENEGKVKVRREKRKFDSVAIPANVEKDMHLRVAEDVGKPKTKEPKLNLRKAIHEVRSQKKSRAK</sequence>
<protein>
    <recommendedName>
        <fullName evidence="5">Ribosome biogenesis regulatory protein</fullName>
    </recommendedName>
</protein>
<evidence type="ECO:0000313" key="7">
    <source>
        <dbReference type="EMBL" id="OAJ41829.1"/>
    </source>
</evidence>
<dbReference type="GO" id="GO:0005634">
    <property type="term" value="C:nucleus"/>
    <property type="evidence" value="ECO:0007669"/>
    <property type="project" value="UniProtKB-SubCell"/>
</dbReference>
<comment type="subcellular location">
    <subcellularLocation>
        <location evidence="1 5">Nucleus</location>
    </subcellularLocation>
</comment>
<dbReference type="OrthoDB" id="28455at2759"/>
<dbReference type="AlphaFoldDB" id="A0A177WNY7"/>
<evidence type="ECO:0000256" key="2">
    <source>
        <dbReference type="ARBA" id="ARBA00010077"/>
    </source>
</evidence>
<proteinExistence type="inferred from homology"/>